<reference evidence="9 10" key="1">
    <citation type="submission" date="2015-08" db="EMBL/GenBank/DDBJ databases">
        <title>Complete genome sequence of Sulfurifustis variabilis.</title>
        <authorList>
            <person name="Miura A."/>
            <person name="Kojima H."/>
            <person name="Fukui M."/>
        </authorList>
    </citation>
    <scope>NUCLEOTIDE SEQUENCE [LARGE SCALE GENOMIC DNA]</scope>
    <source>
        <strain evidence="10">skN76</strain>
    </source>
</reference>
<protein>
    <submittedName>
        <fullName evidence="9">Cytochrome C</fullName>
    </submittedName>
</protein>
<evidence type="ECO:0000256" key="8">
    <source>
        <dbReference type="SAM" id="SignalP"/>
    </source>
</evidence>
<dbReference type="InterPro" id="IPR012127">
    <property type="entry name" value="Cyt_c_prime"/>
</dbReference>
<evidence type="ECO:0000256" key="3">
    <source>
        <dbReference type="ARBA" id="ARBA00022723"/>
    </source>
</evidence>
<dbReference type="GO" id="GO:0022900">
    <property type="term" value="P:electron transport chain"/>
    <property type="evidence" value="ECO:0007669"/>
    <property type="project" value="InterPro"/>
</dbReference>
<proteinExistence type="predicted"/>
<comment type="PTM">
    <text evidence="7">Binds 1 heme group per subunit.</text>
</comment>
<keyword evidence="1" id="KW-0813">Transport</keyword>
<keyword evidence="4" id="KW-0249">Electron transport</keyword>
<dbReference type="KEGG" id="sva:SVA_0784"/>
<evidence type="ECO:0000313" key="9">
    <source>
        <dbReference type="EMBL" id="BAU47363.1"/>
    </source>
</evidence>
<dbReference type="GO" id="GO:0005506">
    <property type="term" value="F:iron ion binding"/>
    <property type="evidence" value="ECO:0007669"/>
    <property type="project" value="InterPro"/>
</dbReference>
<evidence type="ECO:0000256" key="4">
    <source>
        <dbReference type="ARBA" id="ARBA00022982"/>
    </source>
</evidence>
<dbReference type="GO" id="GO:0009055">
    <property type="term" value="F:electron transfer activity"/>
    <property type="evidence" value="ECO:0007669"/>
    <property type="project" value="InterPro"/>
</dbReference>
<dbReference type="EMBL" id="AP014936">
    <property type="protein sequence ID" value="BAU47363.1"/>
    <property type="molecule type" value="Genomic_DNA"/>
</dbReference>
<accession>A0A1B4V1Q0</accession>
<dbReference type="InterPro" id="IPR010980">
    <property type="entry name" value="Cyt_c/b562"/>
</dbReference>
<name>A0A1B4V1Q0_9GAMM</name>
<dbReference type="GO" id="GO:0020037">
    <property type="term" value="F:heme binding"/>
    <property type="evidence" value="ECO:0007669"/>
    <property type="project" value="InterPro"/>
</dbReference>
<dbReference type="SUPFAM" id="SSF47175">
    <property type="entry name" value="Cytochromes"/>
    <property type="match status" value="1"/>
</dbReference>
<keyword evidence="2 7" id="KW-0349">Heme</keyword>
<gene>
    <name evidence="9" type="ORF">SVA_0784</name>
</gene>
<evidence type="ECO:0000256" key="7">
    <source>
        <dbReference type="PIRSR" id="PIRSR000027-2"/>
    </source>
</evidence>
<feature type="binding site" description="covalent" evidence="7">
    <location>
        <position position="146"/>
    </location>
    <ligand>
        <name>heme c</name>
        <dbReference type="ChEBI" id="CHEBI:61717"/>
    </ligand>
</feature>
<organism evidence="9 10">
    <name type="scientific">Sulfurifustis variabilis</name>
    <dbReference type="NCBI Taxonomy" id="1675686"/>
    <lineage>
        <taxon>Bacteria</taxon>
        <taxon>Pseudomonadati</taxon>
        <taxon>Pseudomonadota</taxon>
        <taxon>Gammaproteobacteria</taxon>
        <taxon>Acidiferrobacterales</taxon>
        <taxon>Acidiferrobacteraceae</taxon>
        <taxon>Sulfurifustis</taxon>
    </lineage>
</organism>
<evidence type="ECO:0000313" key="10">
    <source>
        <dbReference type="Proteomes" id="UP000218899"/>
    </source>
</evidence>
<dbReference type="PIRSF" id="PIRSF000027">
    <property type="entry name" value="Cytc_c_prime"/>
    <property type="match status" value="1"/>
</dbReference>
<dbReference type="PROSITE" id="PS51009">
    <property type="entry name" value="CYTCII"/>
    <property type="match status" value="1"/>
</dbReference>
<dbReference type="InterPro" id="IPR002321">
    <property type="entry name" value="Cyt_c_II"/>
</dbReference>
<evidence type="ECO:0000256" key="6">
    <source>
        <dbReference type="PIRSR" id="PIRSR000027-1"/>
    </source>
</evidence>
<sequence>MRMRSSKNKKAWSCFAVAALLSLPVVAGAESEPEDIIKYRQNVMKANGANMGAIAAILQGKVPEYKDRLGDHARGVQAGTKNIPALFPDGSDFGDTEALESVWKDRAGFKKRSDDTSKKADALAKAVAGGDAKAIQARFRELSDSCKACHKDFRKEQQ</sequence>
<dbReference type="GO" id="GO:0042597">
    <property type="term" value="C:periplasmic space"/>
    <property type="evidence" value="ECO:0007669"/>
    <property type="project" value="InterPro"/>
</dbReference>
<feature type="chain" id="PRO_5008571084" evidence="8">
    <location>
        <begin position="30"/>
        <end position="158"/>
    </location>
</feature>
<evidence type="ECO:0000256" key="2">
    <source>
        <dbReference type="ARBA" id="ARBA00022617"/>
    </source>
</evidence>
<keyword evidence="5 6" id="KW-0408">Iron</keyword>
<dbReference type="AlphaFoldDB" id="A0A1B4V1Q0"/>
<dbReference type="Proteomes" id="UP000218899">
    <property type="component" value="Chromosome"/>
</dbReference>
<dbReference type="Pfam" id="PF01322">
    <property type="entry name" value="Cytochrom_C_2"/>
    <property type="match status" value="1"/>
</dbReference>
<feature type="signal peptide" evidence="8">
    <location>
        <begin position="1"/>
        <end position="29"/>
    </location>
</feature>
<evidence type="ECO:0000256" key="5">
    <source>
        <dbReference type="ARBA" id="ARBA00023004"/>
    </source>
</evidence>
<evidence type="ECO:0000256" key="1">
    <source>
        <dbReference type="ARBA" id="ARBA00022448"/>
    </source>
</evidence>
<keyword evidence="3 6" id="KW-0479">Metal-binding</keyword>
<feature type="binding site" description="covalent" evidence="7">
    <location>
        <position position="149"/>
    </location>
    <ligand>
        <name>heme c</name>
        <dbReference type="ChEBI" id="CHEBI:61717"/>
    </ligand>
</feature>
<feature type="binding site" description="axial binding residue" evidence="6">
    <location>
        <position position="150"/>
    </location>
    <ligand>
        <name>heme c</name>
        <dbReference type="ChEBI" id="CHEBI:61717"/>
    </ligand>
    <ligandPart>
        <name>Fe</name>
        <dbReference type="ChEBI" id="CHEBI:18248"/>
    </ligandPart>
</feature>
<keyword evidence="8" id="KW-0732">Signal</keyword>
<keyword evidence="10" id="KW-1185">Reference proteome</keyword>
<dbReference type="Gene3D" id="1.20.120.10">
    <property type="entry name" value="Cytochrome c/b562"/>
    <property type="match status" value="1"/>
</dbReference>
<dbReference type="OrthoDB" id="5520910at2"/>